<feature type="domain" description="AMP-binding enzyme C-terminal" evidence="10">
    <location>
        <begin position="381"/>
        <end position="450"/>
    </location>
</feature>
<keyword evidence="12" id="KW-1185">Reference proteome</keyword>
<name>A0ABP7M7Q1_9GAMM</name>
<comment type="subcellular location">
    <subcellularLocation>
        <location evidence="1">Membrane</location>
        <topology evidence="1">Peripheral membrane protein</topology>
    </subcellularLocation>
</comment>
<evidence type="ECO:0000256" key="5">
    <source>
        <dbReference type="ARBA" id="ARBA00026121"/>
    </source>
</evidence>
<dbReference type="Proteomes" id="UP001501727">
    <property type="component" value="Unassembled WGS sequence"/>
</dbReference>
<evidence type="ECO:0000259" key="10">
    <source>
        <dbReference type="Pfam" id="PF13193"/>
    </source>
</evidence>
<dbReference type="Pfam" id="PF00501">
    <property type="entry name" value="AMP-binding"/>
    <property type="match status" value="1"/>
</dbReference>
<feature type="domain" description="AMP-dependent synthetase/ligase" evidence="9">
    <location>
        <begin position="141"/>
        <end position="319"/>
    </location>
</feature>
<reference evidence="12" key="1">
    <citation type="journal article" date="2019" name="Int. J. Syst. Evol. Microbiol.">
        <title>The Global Catalogue of Microorganisms (GCM) 10K type strain sequencing project: providing services to taxonomists for standard genome sequencing and annotation.</title>
        <authorList>
            <consortium name="The Broad Institute Genomics Platform"/>
            <consortium name="The Broad Institute Genome Sequencing Center for Infectious Disease"/>
            <person name="Wu L."/>
            <person name="Ma J."/>
        </authorList>
    </citation>
    <scope>NUCLEOTIDE SEQUENCE [LARGE SCALE GENOMIC DNA]</scope>
    <source>
        <strain evidence="12">JCM 16916</strain>
    </source>
</reference>
<organism evidence="11 12">
    <name type="scientific">Luteimonas lutimaris</name>
    <dbReference type="NCBI Taxonomy" id="698645"/>
    <lineage>
        <taxon>Bacteria</taxon>
        <taxon>Pseudomonadati</taxon>
        <taxon>Pseudomonadota</taxon>
        <taxon>Gammaproteobacteria</taxon>
        <taxon>Lysobacterales</taxon>
        <taxon>Lysobacteraceae</taxon>
        <taxon>Luteimonas</taxon>
    </lineage>
</organism>
<keyword evidence="3 11" id="KW-0436">Ligase</keyword>
<evidence type="ECO:0000259" key="9">
    <source>
        <dbReference type="Pfam" id="PF00501"/>
    </source>
</evidence>
<evidence type="ECO:0000256" key="3">
    <source>
        <dbReference type="ARBA" id="ARBA00022598"/>
    </source>
</evidence>
<accession>A0ABP7M7Q1</accession>
<evidence type="ECO:0000256" key="4">
    <source>
        <dbReference type="ARBA" id="ARBA00023136"/>
    </source>
</evidence>
<feature type="region of interest" description="Disordered" evidence="8">
    <location>
        <begin position="1"/>
        <end position="21"/>
    </location>
</feature>
<dbReference type="GO" id="GO:0016874">
    <property type="term" value="F:ligase activity"/>
    <property type="evidence" value="ECO:0007669"/>
    <property type="project" value="UniProtKB-KW"/>
</dbReference>
<dbReference type="InterPro" id="IPR045851">
    <property type="entry name" value="AMP-bd_C_sf"/>
</dbReference>
<protein>
    <recommendedName>
        <fullName evidence="6">Long-chain-fatty-acid--CoA ligase</fullName>
        <ecNumber evidence="5">6.2.1.3</ecNumber>
    </recommendedName>
    <alternativeName>
        <fullName evidence="7">Long-chain acyl-CoA synthetase</fullName>
    </alternativeName>
</protein>
<dbReference type="EC" id="6.2.1.3" evidence="5"/>
<dbReference type="InterPro" id="IPR042099">
    <property type="entry name" value="ANL_N_sf"/>
</dbReference>
<dbReference type="InterPro" id="IPR050237">
    <property type="entry name" value="ATP-dep_AMP-bd_enzyme"/>
</dbReference>
<evidence type="ECO:0000313" key="12">
    <source>
        <dbReference type="Proteomes" id="UP001501727"/>
    </source>
</evidence>
<dbReference type="PROSITE" id="PS00455">
    <property type="entry name" value="AMP_BINDING"/>
    <property type="match status" value="1"/>
</dbReference>
<evidence type="ECO:0000256" key="2">
    <source>
        <dbReference type="ARBA" id="ARBA00005005"/>
    </source>
</evidence>
<comment type="caution">
    <text evidence="11">The sequence shown here is derived from an EMBL/GenBank/DDBJ whole genome shotgun (WGS) entry which is preliminary data.</text>
</comment>
<evidence type="ECO:0000256" key="7">
    <source>
        <dbReference type="ARBA" id="ARBA00042773"/>
    </source>
</evidence>
<evidence type="ECO:0000256" key="8">
    <source>
        <dbReference type="SAM" id="MobiDB-lite"/>
    </source>
</evidence>
<dbReference type="Pfam" id="PF13193">
    <property type="entry name" value="AMP-binding_C"/>
    <property type="match status" value="1"/>
</dbReference>
<dbReference type="InterPro" id="IPR025110">
    <property type="entry name" value="AMP-bd_C"/>
</dbReference>
<dbReference type="PANTHER" id="PTHR43767">
    <property type="entry name" value="LONG-CHAIN-FATTY-ACID--COA LIGASE"/>
    <property type="match status" value="1"/>
</dbReference>
<dbReference type="InterPro" id="IPR000873">
    <property type="entry name" value="AMP-dep_synth/lig_dom"/>
</dbReference>
<evidence type="ECO:0000256" key="6">
    <source>
        <dbReference type="ARBA" id="ARBA00039545"/>
    </source>
</evidence>
<keyword evidence="4" id="KW-0472">Membrane</keyword>
<comment type="pathway">
    <text evidence="2">Lipid metabolism; fatty acid beta-oxidation.</text>
</comment>
<sequence length="466" mass="49721">MSAVIETQPAPSATASGKRQPLARGDGARAIAYDARGAVSLDTFFAHVRGLARQLPDGSHAVNLCEDRYRFLVAFCAVALRGQTTLLPPSRTRAAIDEVRAQHPDSYCLGDGDHCGCPHASLAPLPHYVRMPDELPQCDGEPLQVDDDALVAIGFTSGSTGTPKPNAKTWRSFRTSTAQNLAALAGLWPDDEIVHAVATVPPQHMYGMEMSVLMPLLGNVAVHGARPFFPQDVADALHEALAPRLLVTTPVHLRALVEAGVSLPPMAGIVTATAPLPQPLAAAAEARFGCEVREVFGSTETCVIARRRTASETAWTPMPGVRVVPQPDGALVHAAHLAQPVALADLVEVHADGRFELRGRQADLLEIAGKRASLADLTRRLLAIPGVEDGAVFQLDDIDDIGVKRIAALVVAPGLEEAAILRALRRSIDPVFLPRRLHRVDALPRNETGKLPRAALLRLLHGNTDA</sequence>
<dbReference type="Gene3D" id="3.40.50.12780">
    <property type="entry name" value="N-terminal domain of ligase-like"/>
    <property type="match status" value="1"/>
</dbReference>
<proteinExistence type="predicted"/>
<dbReference type="Gene3D" id="3.30.300.30">
    <property type="match status" value="1"/>
</dbReference>
<evidence type="ECO:0000256" key="1">
    <source>
        <dbReference type="ARBA" id="ARBA00004170"/>
    </source>
</evidence>
<dbReference type="PANTHER" id="PTHR43767:SF8">
    <property type="entry name" value="LONG-CHAIN-FATTY-ACID--COA LIGASE"/>
    <property type="match status" value="1"/>
</dbReference>
<gene>
    <name evidence="11" type="primary">xanA2</name>
    <name evidence="11" type="ORF">GCM10022229_03450</name>
</gene>
<dbReference type="EMBL" id="BAAAZU010000001">
    <property type="protein sequence ID" value="GAA3913861.1"/>
    <property type="molecule type" value="Genomic_DNA"/>
</dbReference>
<dbReference type="SUPFAM" id="SSF56801">
    <property type="entry name" value="Acetyl-CoA synthetase-like"/>
    <property type="match status" value="1"/>
</dbReference>
<evidence type="ECO:0000313" key="11">
    <source>
        <dbReference type="EMBL" id="GAA3913861.1"/>
    </source>
</evidence>
<dbReference type="InterPro" id="IPR020845">
    <property type="entry name" value="AMP-binding_CS"/>
</dbReference>